<feature type="compositionally biased region" description="Acidic residues" evidence="1">
    <location>
        <begin position="109"/>
        <end position="119"/>
    </location>
</feature>
<proteinExistence type="predicted"/>
<dbReference type="KEGG" id="sapo:SAPIO_CDS4425"/>
<dbReference type="AlphaFoldDB" id="A0A084G860"/>
<feature type="region of interest" description="Disordered" evidence="1">
    <location>
        <begin position="84"/>
        <end position="144"/>
    </location>
</feature>
<sequence length="144" mass="15020">MSVTKILAGRASISPRAITPRILLTNAATRHFPRTFSTTTPEQRTVTESVKDSLKKADRVVSDKIVGGIDIGASVAHKVKDAGDDVLHGRMPGHHVPGSTAKASQAAGEEPELDTTELLEEARNAAREASGEAGGAAGKSKEKA</sequence>
<dbReference type="GeneID" id="27723497"/>
<protein>
    <submittedName>
        <fullName evidence="2">Uncharacterized protein</fullName>
    </submittedName>
</protein>
<accession>A0A084G860</accession>
<evidence type="ECO:0000313" key="2">
    <source>
        <dbReference type="EMBL" id="KEZ43522.1"/>
    </source>
</evidence>
<feature type="compositionally biased region" description="Basic and acidic residues" evidence="1">
    <location>
        <begin position="120"/>
        <end position="130"/>
    </location>
</feature>
<dbReference type="HOGENOM" id="CLU_128874_0_0_1"/>
<dbReference type="Proteomes" id="UP000028545">
    <property type="component" value="Unassembled WGS sequence"/>
</dbReference>
<evidence type="ECO:0000256" key="1">
    <source>
        <dbReference type="SAM" id="MobiDB-lite"/>
    </source>
</evidence>
<gene>
    <name evidence="2" type="ORF">SAPIO_CDS4425</name>
</gene>
<dbReference type="RefSeq" id="XP_016643321.1">
    <property type="nucleotide sequence ID" value="XM_016786976.1"/>
</dbReference>
<dbReference type="OMA" id="APCNKGP"/>
<dbReference type="EMBL" id="JOWA01000092">
    <property type="protein sequence ID" value="KEZ43522.1"/>
    <property type="molecule type" value="Genomic_DNA"/>
</dbReference>
<comment type="caution">
    <text evidence="2">The sequence shown here is derived from an EMBL/GenBank/DDBJ whole genome shotgun (WGS) entry which is preliminary data.</text>
</comment>
<name>A0A084G860_PSEDA</name>
<keyword evidence="3" id="KW-1185">Reference proteome</keyword>
<dbReference type="VEuPathDB" id="FungiDB:SAPIO_CDS4425"/>
<reference evidence="2 3" key="1">
    <citation type="journal article" date="2014" name="Genome Announc.">
        <title>Draft genome sequence of the pathogenic fungus Scedosporium apiospermum.</title>
        <authorList>
            <person name="Vandeputte P."/>
            <person name="Ghamrawi S."/>
            <person name="Rechenmann M."/>
            <person name="Iltis A."/>
            <person name="Giraud S."/>
            <person name="Fleury M."/>
            <person name="Thornton C."/>
            <person name="Delhaes L."/>
            <person name="Meyer W."/>
            <person name="Papon N."/>
            <person name="Bouchara J.P."/>
        </authorList>
    </citation>
    <scope>NUCLEOTIDE SEQUENCE [LARGE SCALE GENOMIC DNA]</scope>
    <source>
        <strain evidence="2 3">IHEM 14462</strain>
    </source>
</reference>
<organism evidence="2 3">
    <name type="scientific">Pseudallescheria apiosperma</name>
    <name type="common">Scedosporium apiospermum</name>
    <dbReference type="NCBI Taxonomy" id="563466"/>
    <lineage>
        <taxon>Eukaryota</taxon>
        <taxon>Fungi</taxon>
        <taxon>Dikarya</taxon>
        <taxon>Ascomycota</taxon>
        <taxon>Pezizomycotina</taxon>
        <taxon>Sordariomycetes</taxon>
        <taxon>Hypocreomycetidae</taxon>
        <taxon>Microascales</taxon>
        <taxon>Microascaceae</taxon>
        <taxon>Scedosporium</taxon>
    </lineage>
</organism>
<evidence type="ECO:0000313" key="3">
    <source>
        <dbReference type="Proteomes" id="UP000028545"/>
    </source>
</evidence>
<dbReference type="OrthoDB" id="4023585at2759"/>